<dbReference type="InterPro" id="IPR006026">
    <property type="entry name" value="Peptidase_Metallo"/>
</dbReference>
<evidence type="ECO:0000256" key="12">
    <source>
        <dbReference type="ARBA" id="ARBA00022723"/>
    </source>
</evidence>
<dbReference type="InterPro" id="IPR001818">
    <property type="entry name" value="Pept_M10_metallopeptidase"/>
</dbReference>
<feature type="repeat" description="Hemopexin" evidence="31">
    <location>
        <begin position="1230"/>
        <end position="1278"/>
    </location>
</feature>
<evidence type="ECO:0000256" key="8">
    <source>
        <dbReference type="ARBA" id="ARBA00022475"/>
    </source>
</evidence>
<evidence type="ECO:0000256" key="22">
    <source>
        <dbReference type="ARBA" id="ARBA00023136"/>
    </source>
</evidence>
<dbReference type="CDD" id="cd18140">
    <property type="entry name" value="HLD_clamp_RFC"/>
    <property type="match status" value="1"/>
</dbReference>
<dbReference type="Pfam" id="PF01130">
    <property type="entry name" value="CD36"/>
    <property type="match status" value="1"/>
</dbReference>
<dbReference type="InterPro" id="IPR036375">
    <property type="entry name" value="Hemopexin-like_dom_sf"/>
</dbReference>
<dbReference type="GO" id="GO:0005634">
    <property type="term" value="C:nucleus"/>
    <property type="evidence" value="ECO:0007669"/>
    <property type="project" value="UniProtKB-SubCell"/>
</dbReference>
<keyword evidence="20" id="KW-1133">Transmembrane helix</keyword>
<keyword evidence="26" id="KW-0325">Glycoprotein</keyword>
<comment type="similarity">
    <text evidence="7">Belongs to the CD36 family.</text>
</comment>
<dbReference type="InterPro" id="IPR021158">
    <property type="entry name" value="Pept_M10A_Zn_BS"/>
</dbReference>
<dbReference type="FunFam" id="1.10.8.60:FF:000028">
    <property type="entry name" value="Replication factor C subunit 5"/>
    <property type="match status" value="1"/>
</dbReference>
<evidence type="ECO:0000256" key="28">
    <source>
        <dbReference type="ARBA" id="ARBA00040821"/>
    </source>
</evidence>
<dbReference type="SUPFAM" id="SSF52540">
    <property type="entry name" value="P-loop containing nucleoside triphosphate hydrolases"/>
    <property type="match status" value="1"/>
</dbReference>
<dbReference type="GO" id="GO:0005737">
    <property type="term" value="C:cytoplasm"/>
    <property type="evidence" value="ECO:0007669"/>
    <property type="project" value="TreeGrafter"/>
</dbReference>
<evidence type="ECO:0000256" key="4">
    <source>
        <dbReference type="ARBA" id="ARBA00004651"/>
    </source>
</evidence>
<dbReference type="InterPro" id="IPR000585">
    <property type="entry name" value="Hemopexin-like_dom"/>
</dbReference>
<dbReference type="GO" id="GO:0031012">
    <property type="term" value="C:extracellular matrix"/>
    <property type="evidence" value="ECO:0007669"/>
    <property type="project" value="InterPro"/>
</dbReference>
<dbReference type="GO" id="GO:0016887">
    <property type="term" value="F:ATP hydrolysis activity"/>
    <property type="evidence" value="ECO:0007669"/>
    <property type="project" value="InterPro"/>
</dbReference>
<dbReference type="PANTHER" id="PTHR11923">
    <property type="entry name" value="SCAVENGER RECEPTOR CLASS B TYPE-1 SR-B1"/>
    <property type="match status" value="1"/>
</dbReference>
<evidence type="ECO:0000256" key="2">
    <source>
        <dbReference type="ARBA" id="ARBA00004123"/>
    </source>
</evidence>
<protein>
    <recommendedName>
        <fullName evidence="28">Scavenger receptor class B member 1</fullName>
    </recommendedName>
    <alternativeName>
        <fullName evidence="30">Activator 1 subunit 5</fullName>
    </alternativeName>
    <alternativeName>
        <fullName evidence="29">SR-BI</fullName>
    </alternativeName>
</protein>
<keyword evidence="18" id="KW-0106">Calcium</keyword>
<keyword evidence="24" id="KW-1015">Disulfide bond</keyword>
<dbReference type="Pfam" id="PF00004">
    <property type="entry name" value="AAA"/>
    <property type="match status" value="1"/>
</dbReference>
<keyword evidence="9" id="KW-0645">Protease</keyword>
<evidence type="ECO:0000256" key="1">
    <source>
        <dbReference type="ARBA" id="ARBA00001947"/>
    </source>
</evidence>
<dbReference type="GO" id="GO:0006260">
    <property type="term" value="P:DNA replication"/>
    <property type="evidence" value="ECO:0007669"/>
    <property type="project" value="UniProtKB-KW"/>
</dbReference>
<dbReference type="InterPro" id="IPR008921">
    <property type="entry name" value="DNA_pol3_clamp-load_cplx_C"/>
</dbReference>
<keyword evidence="23" id="KW-0865">Zymogen</keyword>
<dbReference type="Proteomes" id="UP001142055">
    <property type="component" value="Chromosome 3"/>
</dbReference>
<sequence>MSYTPSCKLNLLLAAIITCGVLALVNQYLSPHWIGNVILDKVALGPNSSSYGDWQKSNIPIYTKFYLFNITNPDQMLKGKKPVLEEIGPYVFRHEFEKIDINWNQENDTVEYRQIKRWIFEPSMTERSLDDEIYHANVPLMSAVVQIQTSPLEEQYTAFESLNSLIEAFGMRAILRHRVSDLLFNGYHDSLLVSASNFYPTQVTQTKFGWFYDRNDTSSDGWYRIFTGMQDHTKLGLINTWEGDEELTKWKEGHKCRSFEMVSAGDLQPPFITRTNRHFLQYLDGNTREDPLPPLRMFIGDMCRVFELEPTIATNVMGMPTQRYRANPMQFNYSLVENQCYCQMAKCPPNGLYHVGVCAKGSPIYISFPHFLYADSSVQKSVIGMNPSVDKHEYFMDFDKNLAAPLKVDIRLQVNLLFKKVKEIEIMESWPDNLEIYLPQFWSSTSVTVNEQTKNQLELFNKVLNILPLTIFGLTLTLASVASLILCIVLYLLYTNQSLIGLKQMVKYEIESFIDGDRMPHLLFYGPPGTGKTSTILACARKLFSEREMPSMVLELNASDDRGIGIVRGAIQTFASTKVIFTQKPYKLIILDEADAMTQDAQNALRRIIEKYTQNVRFCFICNYLNKVIPAIQSRCTKFRFAPLKSDQIESRLNYIIKNEGVNATQDGMQALMDLADGDMRKVLNVLQSVSSAFDIVNEENVYKCCGIPQRSDIETILRWLQTEKFTPIYENILSLQHEKGYALQDILSRIYEQFFKLDLPNQVQIEILEKMAEIEVQLSGGGSEKIQLAALVGSFQCARNVANNFLENYGYLPQPTNTNEHNLLSSHELTKAIKLMQTYANIPQTGQLDEQTIRKMQAPRCGLPDVQQTSNVFPMEQPNKFQMSNIGRRSKRFTLYGPKWTKTPIRWSLSHESRKVPSDFARETFRRAFAMWASASKTLRFEESNQNVDIKIGFYVGEHGCGNRQAFDGPGTKLAHAFSPPVGNVHFDDDEDWMNITDGLSLYWTALHEFGHSLGFAHTADQSSIMFPYYQDHGNNFVLPDTDQAGIRYLYDDLGTEKEEEKITTRKPSKGSNIDHPEERGSSCFLNIDAIASIRKDIFIFKGNKFWWLKPGFHSDTKEPIPIADYFDGFPKQIERIDAVYERKSDQKIMFFVGNRYWLFSANRFHDGPMPITDLGLPHDLERIDAITNWGHNGRAYIFAGPVYWRLDEDERRVEIDYPRDMTVWRGVPPNIDAAFTWEFDSATYFFKGVNFWKFDNARMHTHNDYPKLIQDYWFKTFKCDSYNGNQVYNLELRTTNGSFSSASLSLFIAINFALMALCDIWTRSWR</sequence>
<dbReference type="GO" id="GO:0008270">
    <property type="term" value="F:zinc ion binding"/>
    <property type="evidence" value="ECO:0007669"/>
    <property type="project" value="InterPro"/>
</dbReference>
<evidence type="ECO:0000256" key="26">
    <source>
        <dbReference type="ARBA" id="ARBA00023180"/>
    </source>
</evidence>
<evidence type="ECO:0000256" key="16">
    <source>
        <dbReference type="ARBA" id="ARBA00022801"/>
    </source>
</evidence>
<evidence type="ECO:0000256" key="19">
    <source>
        <dbReference type="ARBA" id="ARBA00022840"/>
    </source>
</evidence>
<dbReference type="PROSITE" id="PS00546">
    <property type="entry name" value="CYSTEINE_SWITCH"/>
    <property type="match status" value="1"/>
</dbReference>
<keyword evidence="16" id="KW-0378">Hydrolase</keyword>
<dbReference type="FunFam" id="1.20.272.10:FF:000004">
    <property type="entry name" value="Replication factor C subunit 5"/>
    <property type="match status" value="1"/>
</dbReference>
<dbReference type="Pfam" id="PF08542">
    <property type="entry name" value="Rep_fac_C"/>
    <property type="match status" value="1"/>
</dbReference>
<evidence type="ECO:0000256" key="32">
    <source>
        <dbReference type="SAM" id="SignalP"/>
    </source>
</evidence>
<keyword evidence="19" id="KW-0067">ATP-binding</keyword>
<evidence type="ECO:0000256" key="21">
    <source>
        <dbReference type="ARBA" id="ARBA00023049"/>
    </source>
</evidence>
<keyword evidence="27" id="KW-0539">Nucleus</keyword>
<dbReference type="PANTHER" id="PTHR11923:SF110">
    <property type="entry name" value="SCAVENGER RECEPTOR CLASS B MEMBER 1"/>
    <property type="match status" value="1"/>
</dbReference>
<evidence type="ECO:0000259" key="33">
    <source>
        <dbReference type="SMART" id="SM00235"/>
    </source>
</evidence>
<dbReference type="PRINTS" id="PR01609">
    <property type="entry name" value="CD36FAMILY"/>
</dbReference>
<evidence type="ECO:0000256" key="27">
    <source>
        <dbReference type="ARBA" id="ARBA00023242"/>
    </source>
</evidence>
<reference evidence="35" key="1">
    <citation type="submission" date="2022-12" db="EMBL/GenBank/DDBJ databases">
        <title>Genome assemblies of Blomia tropicalis.</title>
        <authorList>
            <person name="Cui Y."/>
        </authorList>
    </citation>
    <scope>NUCLEOTIDE SEQUENCE</scope>
    <source>
        <tissue evidence="35">Adult mites</tissue>
    </source>
</reference>
<comment type="cofactor">
    <cofactor evidence="1">
        <name>Zn(2+)</name>
        <dbReference type="ChEBI" id="CHEBI:29105"/>
    </cofactor>
</comment>
<comment type="caution">
    <text evidence="35">The sequence shown here is derived from an EMBL/GenBank/DDBJ whole genome shotgun (WGS) entry which is preliminary data.</text>
</comment>
<evidence type="ECO:0000256" key="25">
    <source>
        <dbReference type="ARBA" id="ARBA00023170"/>
    </source>
</evidence>
<dbReference type="Gene3D" id="3.40.390.10">
    <property type="entry name" value="Collagenase (Catalytic Domain)"/>
    <property type="match status" value="1"/>
</dbReference>
<organism evidence="35 36">
    <name type="scientific">Blomia tropicalis</name>
    <name type="common">Mite</name>
    <dbReference type="NCBI Taxonomy" id="40697"/>
    <lineage>
        <taxon>Eukaryota</taxon>
        <taxon>Metazoa</taxon>
        <taxon>Ecdysozoa</taxon>
        <taxon>Arthropoda</taxon>
        <taxon>Chelicerata</taxon>
        <taxon>Arachnida</taxon>
        <taxon>Acari</taxon>
        <taxon>Acariformes</taxon>
        <taxon>Sarcoptiformes</taxon>
        <taxon>Astigmata</taxon>
        <taxon>Glycyphagoidea</taxon>
        <taxon>Echimyopodidae</taxon>
        <taxon>Blomia</taxon>
    </lineage>
</organism>
<dbReference type="SUPFAM" id="SSF55486">
    <property type="entry name" value="Metalloproteases ('zincins'), catalytic domain"/>
    <property type="match status" value="1"/>
</dbReference>
<dbReference type="GO" id="GO:0005901">
    <property type="term" value="C:caveola"/>
    <property type="evidence" value="ECO:0007669"/>
    <property type="project" value="UniProtKB-SubCell"/>
</dbReference>
<dbReference type="Gene3D" id="2.110.10.10">
    <property type="entry name" value="Hemopexin-like domain"/>
    <property type="match status" value="1"/>
</dbReference>
<dbReference type="GO" id="GO:0003677">
    <property type="term" value="F:DNA binding"/>
    <property type="evidence" value="ECO:0007669"/>
    <property type="project" value="InterPro"/>
</dbReference>
<feature type="domain" description="AAA+ ATPase" evidence="34">
    <location>
        <begin position="518"/>
        <end position="647"/>
    </location>
</feature>
<evidence type="ECO:0000256" key="31">
    <source>
        <dbReference type="PROSITE-ProRule" id="PRU01011"/>
    </source>
</evidence>
<evidence type="ECO:0000256" key="18">
    <source>
        <dbReference type="ARBA" id="ARBA00022837"/>
    </source>
</evidence>
<evidence type="ECO:0000259" key="34">
    <source>
        <dbReference type="SMART" id="SM00382"/>
    </source>
</evidence>
<dbReference type="InterPro" id="IPR013748">
    <property type="entry name" value="Rep_factorC_C"/>
</dbReference>
<dbReference type="PROSITE" id="PS51642">
    <property type="entry name" value="HEMOPEXIN_2"/>
    <property type="match status" value="4"/>
</dbReference>
<dbReference type="InterPro" id="IPR002159">
    <property type="entry name" value="CD36_fam"/>
</dbReference>
<dbReference type="InterPro" id="IPR036365">
    <property type="entry name" value="PGBD-like_sf"/>
</dbReference>
<proteinExistence type="inferred from homology"/>
<keyword evidence="17" id="KW-0862">Zinc</keyword>
<keyword evidence="21" id="KW-0482">Metalloprotease</keyword>
<feature type="chain" id="PRO_5040458944" description="Scavenger receptor class B member 1" evidence="32">
    <location>
        <begin position="24"/>
        <end position="1328"/>
    </location>
</feature>
<dbReference type="SUPFAM" id="SSF48019">
    <property type="entry name" value="post-AAA+ oligomerization domain-like"/>
    <property type="match status" value="1"/>
</dbReference>
<dbReference type="GO" id="GO:0005524">
    <property type="term" value="F:ATP binding"/>
    <property type="evidence" value="ECO:0007669"/>
    <property type="project" value="UniProtKB-KW"/>
</dbReference>
<dbReference type="CDD" id="cd04278">
    <property type="entry name" value="ZnMc_MMP"/>
    <property type="match status" value="1"/>
</dbReference>
<dbReference type="InterPro" id="IPR047854">
    <property type="entry name" value="RFC_lid"/>
</dbReference>
<dbReference type="InterPro" id="IPR027417">
    <property type="entry name" value="P-loop_NTPase"/>
</dbReference>
<dbReference type="FunFam" id="3.40.50.300:FF:000129">
    <property type="entry name" value="Replication factor C subunit 5"/>
    <property type="match status" value="1"/>
</dbReference>
<feature type="repeat" description="Hemopexin" evidence="31">
    <location>
        <begin position="1135"/>
        <end position="1180"/>
    </location>
</feature>
<evidence type="ECO:0000256" key="13">
    <source>
        <dbReference type="ARBA" id="ARBA00022729"/>
    </source>
</evidence>
<dbReference type="Pfam" id="PF00045">
    <property type="entry name" value="Hemopexin"/>
    <property type="match status" value="4"/>
</dbReference>
<dbReference type="Pfam" id="PF00413">
    <property type="entry name" value="Peptidase_M10"/>
    <property type="match status" value="1"/>
</dbReference>
<dbReference type="InterPro" id="IPR003959">
    <property type="entry name" value="ATPase_AAA_core"/>
</dbReference>
<dbReference type="SUPFAM" id="SSF47090">
    <property type="entry name" value="PGBD-like"/>
    <property type="match status" value="1"/>
</dbReference>
<dbReference type="InterPro" id="IPR033739">
    <property type="entry name" value="M10A_MMP"/>
</dbReference>
<evidence type="ECO:0000256" key="6">
    <source>
        <dbReference type="ARBA" id="ARBA00010370"/>
    </source>
</evidence>
<feature type="repeat" description="Hemopexin" evidence="31">
    <location>
        <begin position="1182"/>
        <end position="1229"/>
    </location>
</feature>
<evidence type="ECO:0000256" key="5">
    <source>
        <dbReference type="ARBA" id="ARBA00005378"/>
    </source>
</evidence>
<comment type="subcellular location">
    <subcellularLocation>
        <location evidence="4">Cell membrane</location>
        <topology evidence="4">Multi-pass membrane protein</topology>
    </subcellularLocation>
    <subcellularLocation>
        <location evidence="3">Membrane</location>
        <location evidence="3">Caveola</location>
        <topology evidence="3">Multi-pass membrane protein</topology>
    </subcellularLocation>
    <subcellularLocation>
        <location evidence="2">Nucleus</location>
    </subcellularLocation>
</comment>
<dbReference type="SUPFAM" id="SSF50923">
    <property type="entry name" value="Hemopexin-like domain"/>
    <property type="match status" value="1"/>
</dbReference>
<evidence type="ECO:0000256" key="11">
    <source>
        <dbReference type="ARBA" id="ARBA00022705"/>
    </source>
</evidence>
<dbReference type="Gene3D" id="1.20.272.10">
    <property type="match status" value="1"/>
</dbReference>
<keyword evidence="8" id="KW-1003">Cell membrane</keyword>
<keyword evidence="22" id="KW-0472">Membrane</keyword>
<dbReference type="GO" id="GO:0005044">
    <property type="term" value="F:scavenger receptor activity"/>
    <property type="evidence" value="ECO:0007669"/>
    <property type="project" value="TreeGrafter"/>
</dbReference>
<dbReference type="GO" id="GO:0004222">
    <property type="term" value="F:metalloendopeptidase activity"/>
    <property type="evidence" value="ECO:0007669"/>
    <property type="project" value="InterPro"/>
</dbReference>
<evidence type="ECO:0000256" key="14">
    <source>
        <dbReference type="ARBA" id="ARBA00022737"/>
    </source>
</evidence>
<dbReference type="Gene3D" id="1.10.8.60">
    <property type="match status" value="1"/>
</dbReference>
<evidence type="ECO:0000256" key="3">
    <source>
        <dbReference type="ARBA" id="ARBA00004189"/>
    </source>
</evidence>
<dbReference type="Gene3D" id="3.40.50.300">
    <property type="entry name" value="P-loop containing nucleotide triphosphate hydrolases"/>
    <property type="match status" value="1"/>
</dbReference>
<dbReference type="NCBIfam" id="NF001679">
    <property type="entry name" value="PRK00440.1"/>
    <property type="match status" value="1"/>
</dbReference>
<dbReference type="SMART" id="SM00120">
    <property type="entry name" value="HX"/>
    <property type="match status" value="4"/>
</dbReference>
<comment type="similarity">
    <text evidence="5">Belongs to the activator 1 small subunits family.</text>
</comment>
<dbReference type="CDD" id="cd00094">
    <property type="entry name" value="HX"/>
    <property type="match status" value="1"/>
</dbReference>
<accession>A0A9Q0M163</accession>
<dbReference type="EMBL" id="JAPWDV010000003">
    <property type="protein sequence ID" value="KAJ6216967.1"/>
    <property type="molecule type" value="Genomic_DNA"/>
</dbReference>
<keyword evidence="36" id="KW-1185">Reference proteome</keyword>
<evidence type="ECO:0000256" key="9">
    <source>
        <dbReference type="ARBA" id="ARBA00022670"/>
    </source>
</evidence>
<dbReference type="InterPro" id="IPR024079">
    <property type="entry name" value="MetalloPept_cat_dom_sf"/>
</dbReference>
<dbReference type="InterPro" id="IPR003593">
    <property type="entry name" value="AAA+_ATPase"/>
</dbReference>
<keyword evidence="11" id="KW-0235">DNA replication</keyword>
<feature type="repeat" description="Hemopexin" evidence="31">
    <location>
        <begin position="1086"/>
        <end position="1131"/>
    </location>
</feature>
<keyword evidence="25" id="KW-0675">Receptor</keyword>
<keyword evidence="13 32" id="KW-0732">Signal</keyword>
<evidence type="ECO:0000256" key="30">
    <source>
        <dbReference type="ARBA" id="ARBA00080380"/>
    </source>
</evidence>
<keyword evidence="14" id="KW-0677">Repeat</keyword>
<evidence type="ECO:0000256" key="17">
    <source>
        <dbReference type="ARBA" id="ARBA00022833"/>
    </source>
</evidence>
<dbReference type="CDD" id="cd00009">
    <property type="entry name" value="AAA"/>
    <property type="match status" value="1"/>
</dbReference>
<name>A0A9Q0M163_BLOTA</name>
<gene>
    <name evidence="35" type="ORF">RDWZM_008124</name>
</gene>
<dbReference type="GO" id="GO:0006508">
    <property type="term" value="P:proteolysis"/>
    <property type="evidence" value="ECO:0007669"/>
    <property type="project" value="UniProtKB-KW"/>
</dbReference>
<evidence type="ECO:0000256" key="15">
    <source>
        <dbReference type="ARBA" id="ARBA00022741"/>
    </source>
</evidence>
<dbReference type="InterPro" id="IPR018487">
    <property type="entry name" value="Hemopexin-like_repeat"/>
</dbReference>
<evidence type="ECO:0000256" key="24">
    <source>
        <dbReference type="ARBA" id="ARBA00023157"/>
    </source>
</evidence>
<dbReference type="FunFam" id="2.110.10.10:FF:000002">
    <property type="entry name" value="Matrix metallopeptidase 3"/>
    <property type="match status" value="1"/>
</dbReference>
<comment type="similarity">
    <text evidence="6">Belongs to the peptidase M10A family.</text>
</comment>
<evidence type="ECO:0000313" key="35">
    <source>
        <dbReference type="EMBL" id="KAJ6216967.1"/>
    </source>
</evidence>
<evidence type="ECO:0000256" key="20">
    <source>
        <dbReference type="ARBA" id="ARBA00022989"/>
    </source>
</evidence>
<evidence type="ECO:0000256" key="29">
    <source>
        <dbReference type="ARBA" id="ARBA00042244"/>
    </source>
</evidence>
<keyword evidence="15" id="KW-0547">Nucleotide-binding</keyword>
<evidence type="ECO:0000256" key="7">
    <source>
        <dbReference type="ARBA" id="ARBA00010532"/>
    </source>
</evidence>
<keyword evidence="10" id="KW-0812">Transmembrane</keyword>
<keyword evidence="12" id="KW-0479">Metal-binding</keyword>
<evidence type="ECO:0000313" key="36">
    <source>
        <dbReference type="Proteomes" id="UP001142055"/>
    </source>
</evidence>
<evidence type="ECO:0000256" key="10">
    <source>
        <dbReference type="ARBA" id="ARBA00022692"/>
    </source>
</evidence>
<dbReference type="SMART" id="SM00235">
    <property type="entry name" value="ZnMc"/>
    <property type="match status" value="1"/>
</dbReference>
<dbReference type="SMART" id="SM00382">
    <property type="entry name" value="AAA"/>
    <property type="match status" value="1"/>
</dbReference>
<feature type="signal peptide" evidence="32">
    <location>
        <begin position="1"/>
        <end position="23"/>
    </location>
</feature>
<feature type="domain" description="Peptidase metallopeptidase" evidence="33">
    <location>
        <begin position="897"/>
        <end position="1054"/>
    </location>
</feature>
<evidence type="ECO:0000256" key="23">
    <source>
        <dbReference type="ARBA" id="ARBA00023145"/>
    </source>
</evidence>